<sequence>MSTLREKYCILKARKTIRQIIHKCVKCLRYDGKLNKLPIAPLPADRVRQAAIFKIVGTDLAGPLFVKKLGKIEIVIYTCAVFRAAHLESAFSLSTESFLQTLRSFIARCGKPHTIYSDYGTNFIETSNWFKTIDWDKVLREANVQQITVEFSPPTALSRMWMVGEIDRTSEKSFAQGFGSYFIRS</sequence>
<protein>
    <submittedName>
        <fullName evidence="1">Pro-Pol polyprotein</fullName>
    </submittedName>
</protein>
<evidence type="ECO:0000313" key="2">
    <source>
        <dbReference type="Proteomes" id="UP000886998"/>
    </source>
</evidence>
<dbReference type="PANTHER" id="PTHR47331">
    <property type="entry name" value="PHD-TYPE DOMAIN-CONTAINING PROTEIN"/>
    <property type="match status" value="1"/>
</dbReference>
<dbReference type="GO" id="GO:0003676">
    <property type="term" value="F:nucleic acid binding"/>
    <property type="evidence" value="ECO:0007669"/>
    <property type="project" value="InterPro"/>
</dbReference>
<organism evidence="1 2">
    <name type="scientific">Trichonephila inaurata madagascariensis</name>
    <dbReference type="NCBI Taxonomy" id="2747483"/>
    <lineage>
        <taxon>Eukaryota</taxon>
        <taxon>Metazoa</taxon>
        <taxon>Ecdysozoa</taxon>
        <taxon>Arthropoda</taxon>
        <taxon>Chelicerata</taxon>
        <taxon>Arachnida</taxon>
        <taxon>Araneae</taxon>
        <taxon>Araneomorphae</taxon>
        <taxon>Entelegynae</taxon>
        <taxon>Araneoidea</taxon>
        <taxon>Nephilidae</taxon>
        <taxon>Trichonephila</taxon>
        <taxon>Trichonephila inaurata</taxon>
    </lineage>
</organism>
<reference evidence="1" key="1">
    <citation type="submission" date="2020-08" db="EMBL/GenBank/DDBJ databases">
        <title>Multicomponent nature underlies the extraordinary mechanical properties of spider dragline silk.</title>
        <authorList>
            <person name="Kono N."/>
            <person name="Nakamura H."/>
            <person name="Mori M."/>
            <person name="Yoshida Y."/>
            <person name="Ohtoshi R."/>
            <person name="Malay A.D."/>
            <person name="Moran D.A.P."/>
            <person name="Tomita M."/>
            <person name="Numata K."/>
            <person name="Arakawa K."/>
        </authorList>
    </citation>
    <scope>NUCLEOTIDE SEQUENCE</scope>
</reference>
<dbReference type="SUPFAM" id="SSF53098">
    <property type="entry name" value="Ribonuclease H-like"/>
    <property type="match status" value="1"/>
</dbReference>
<dbReference type="Gene3D" id="3.30.420.10">
    <property type="entry name" value="Ribonuclease H-like superfamily/Ribonuclease H"/>
    <property type="match status" value="1"/>
</dbReference>
<dbReference type="InterPro" id="IPR036397">
    <property type="entry name" value="RNaseH_sf"/>
</dbReference>
<dbReference type="PANTHER" id="PTHR47331:SF1">
    <property type="entry name" value="GAG-LIKE PROTEIN"/>
    <property type="match status" value="1"/>
</dbReference>
<dbReference type="EMBL" id="BMAV01003601">
    <property type="protein sequence ID" value="GFY43320.1"/>
    <property type="molecule type" value="Genomic_DNA"/>
</dbReference>
<comment type="caution">
    <text evidence="1">The sequence shown here is derived from an EMBL/GenBank/DDBJ whole genome shotgun (WGS) entry which is preliminary data.</text>
</comment>
<dbReference type="Proteomes" id="UP000886998">
    <property type="component" value="Unassembled WGS sequence"/>
</dbReference>
<dbReference type="InterPro" id="IPR012337">
    <property type="entry name" value="RNaseH-like_sf"/>
</dbReference>
<evidence type="ECO:0000313" key="1">
    <source>
        <dbReference type="EMBL" id="GFY43320.1"/>
    </source>
</evidence>
<dbReference type="OrthoDB" id="6434970at2759"/>
<dbReference type="AlphaFoldDB" id="A0A8X7BTJ1"/>
<accession>A0A8X7BTJ1</accession>
<keyword evidence="2" id="KW-1185">Reference proteome</keyword>
<name>A0A8X7BTJ1_9ARAC</name>
<proteinExistence type="predicted"/>
<gene>
    <name evidence="1" type="primary">Fcan01_24949</name>
    <name evidence="1" type="ORF">TNIN_12181</name>
</gene>